<dbReference type="Pfam" id="PF04082">
    <property type="entry name" value="Fungal_trans"/>
    <property type="match status" value="1"/>
</dbReference>
<name>A0AAN6XU04_9PEZI</name>
<dbReference type="CDD" id="cd12148">
    <property type="entry name" value="fungal_TF_MHR"/>
    <property type="match status" value="1"/>
</dbReference>
<dbReference type="GO" id="GO:0003677">
    <property type="term" value="F:DNA binding"/>
    <property type="evidence" value="ECO:0007669"/>
    <property type="project" value="InterPro"/>
</dbReference>
<comment type="caution">
    <text evidence="3">The sequence shown here is derived from an EMBL/GenBank/DDBJ whole genome shotgun (WGS) entry which is preliminary data.</text>
</comment>
<protein>
    <recommendedName>
        <fullName evidence="2">Xylanolytic transcriptional activator regulatory domain-containing protein</fullName>
    </recommendedName>
</protein>
<keyword evidence="1" id="KW-0539">Nucleus</keyword>
<evidence type="ECO:0000313" key="3">
    <source>
        <dbReference type="EMBL" id="KAK4206868.1"/>
    </source>
</evidence>
<dbReference type="Proteomes" id="UP001301769">
    <property type="component" value="Unassembled WGS sequence"/>
</dbReference>
<accession>A0AAN6XU04</accession>
<evidence type="ECO:0000313" key="4">
    <source>
        <dbReference type="Proteomes" id="UP001301769"/>
    </source>
</evidence>
<dbReference type="AlphaFoldDB" id="A0AAN6XU04"/>
<dbReference type="GO" id="GO:0003700">
    <property type="term" value="F:DNA-binding transcription factor activity"/>
    <property type="evidence" value="ECO:0007669"/>
    <property type="project" value="InterPro"/>
</dbReference>
<keyword evidence="4" id="KW-1185">Reference proteome</keyword>
<dbReference type="PANTHER" id="PTHR46910:SF25">
    <property type="entry name" value="ABC-TRANSPORTER-REGULATING TRANSCRIPTION FACTOR"/>
    <property type="match status" value="1"/>
</dbReference>
<dbReference type="InterPro" id="IPR050987">
    <property type="entry name" value="AtrR-like"/>
</dbReference>
<organism evidence="3 4">
    <name type="scientific">Rhypophila decipiens</name>
    <dbReference type="NCBI Taxonomy" id="261697"/>
    <lineage>
        <taxon>Eukaryota</taxon>
        <taxon>Fungi</taxon>
        <taxon>Dikarya</taxon>
        <taxon>Ascomycota</taxon>
        <taxon>Pezizomycotina</taxon>
        <taxon>Sordariomycetes</taxon>
        <taxon>Sordariomycetidae</taxon>
        <taxon>Sordariales</taxon>
        <taxon>Naviculisporaceae</taxon>
        <taxon>Rhypophila</taxon>
    </lineage>
</organism>
<feature type="domain" description="Xylanolytic transcriptional activator regulatory" evidence="2">
    <location>
        <begin position="154"/>
        <end position="299"/>
    </location>
</feature>
<dbReference type="EMBL" id="MU858343">
    <property type="protein sequence ID" value="KAK4206868.1"/>
    <property type="molecule type" value="Genomic_DNA"/>
</dbReference>
<sequence>MMECIDRSGLSPISENGSALPAHLATIAGMLPSQTVIQYLRPQEDQAGKFLTQTIFAPVPPREYTIPLLENALEALLEMVGEQYHVVAEDGSHQQQDPARWATVNVLLAMAIQWKAVSTGVDVLFPMSWTYFKNAFSVFSQLVLLSSSGDHGVGACRTILFMAMFMQGTADTRATSALVATASHLAQVAGLHCRNLYPMHVSSEAEEDLRRVFWTIHIISCNDAAMGGLSPSFNVDYVDVDLPSERPTSDGANSNILRYMAQLSVIQSRVLAELYRAKVASTTLSPETIVNVTLQLQNWVSGLAPSICPRSDHDVLPNHPARVYRANDDPDPSVLQLHLSYHAILCKLAFAMPRRYDTTTGVPICRNPWDHPKYAARHSMLLVLQYQRQIPSPQYPLLWQILCYAAAAFIVLAAEVLHKPSEVVEGDLDLLRSFLSHLGDLNSRGGYDLQALSAGLVRLYDLVENAVHEVNTTSAHPRHQSLLFGDDRMRDIDSDDKCTHVRECLSEVGGDLNIVSSGLMGNMPIPYAAAARIFVGIHGPAERKSAAR</sequence>
<dbReference type="PANTHER" id="PTHR46910">
    <property type="entry name" value="TRANSCRIPTION FACTOR PDR1"/>
    <property type="match status" value="1"/>
</dbReference>
<dbReference type="GO" id="GO:0008270">
    <property type="term" value="F:zinc ion binding"/>
    <property type="evidence" value="ECO:0007669"/>
    <property type="project" value="InterPro"/>
</dbReference>
<proteinExistence type="predicted"/>
<dbReference type="InterPro" id="IPR007219">
    <property type="entry name" value="XnlR_reg_dom"/>
</dbReference>
<dbReference type="GO" id="GO:0006351">
    <property type="term" value="P:DNA-templated transcription"/>
    <property type="evidence" value="ECO:0007669"/>
    <property type="project" value="InterPro"/>
</dbReference>
<reference evidence="3" key="2">
    <citation type="submission" date="2023-05" db="EMBL/GenBank/DDBJ databases">
        <authorList>
            <consortium name="Lawrence Berkeley National Laboratory"/>
            <person name="Steindorff A."/>
            <person name="Hensen N."/>
            <person name="Bonometti L."/>
            <person name="Westerberg I."/>
            <person name="Brannstrom I.O."/>
            <person name="Guillou S."/>
            <person name="Cros-Aarteil S."/>
            <person name="Calhoun S."/>
            <person name="Haridas S."/>
            <person name="Kuo A."/>
            <person name="Mondo S."/>
            <person name="Pangilinan J."/>
            <person name="Riley R."/>
            <person name="Labutti K."/>
            <person name="Andreopoulos B."/>
            <person name="Lipzen A."/>
            <person name="Chen C."/>
            <person name="Yanf M."/>
            <person name="Daum C."/>
            <person name="Ng V."/>
            <person name="Clum A."/>
            <person name="Ohm R."/>
            <person name="Martin F."/>
            <person name="Silar P."/>
            <person name="Natvig D."/>
            <person name="Lalanne C."/>
            <person name="Gautier V."/>
            <person name="Ament-Velasquez S.L."/>
            <person name="Kruys A."/>
            <person name="Hutchinson M.I."/>
            <person name="Powell A.J."/>
            <person name="Barry K."/>
            <person name="Miller A.N."/>
            <person name="Grigoriev I.V."/>
            <person name="Debuchy R."/>
            <person name="Gladieux P."/>
            <person name="Thoren M.H."/>
            <person name="Johannesson H."/>
        </authorList>
    </citation>
    <scope>NUCLEOTIDE SEQUENCE</scope>
    <source>
        <strain evidence="3">PSN293</strain>
    </source>
</reference>
<reference evidence="3" key="1">
    <citation type="journal article" date="2023" name="Mol. Phylogenet. Evol.">
        <title>Genome-scale phylogeny and comparative genomics of the fungal order Sordariales.</title>
        <authorList>
            <person name="Hensen N."/>
            <person name="Bonometti L."/>
            <person name="Westerberg I."/>
            <person name="Brannstrom I.O."/>
            <person name="Guillou S."/>
            <person name="Cros-Aarteil S."/>
            <person name="Calhoun S."/>
            <person name="Haridas S."/>
            <person name="Kuo A."/>
            <person name="Mondo S."/>
            <person name="Pangilinan J."/>
            <person name="Riley R."/>
            <person name="LaButti K."/>
            <person name="Andreopoulos B."/>
            <person name="Lipzen A."/>
            <person name="Chen C."/>
            <person name="Yan M."/>
            <person name="Daum C."/>
            <person name="Ng V."/>
            <person name="Clum A."/>
            <person name="Steindorff A."/>
            <person name="Ohm R.A."/>
            <person name="Martin F."/>
            <person name="Silar P."/>
            <person name="Natvig D.O."/>
            <person name="Lalanne C."/>
            <person name="Gautier V."/>
            <person name="Ament-Velasquez S.L."/>
            <person name="Kruys A."/>
            <person name="Hutchinson M.I."/>
            <person name="Powell A.J."/>
            <person name="Barry K."/>
            <person name="Miller A.N."/>
            <person name="Grigoriev I.V."/>
            <person name="Debuchy R."/>
            <person name="Gladieux P."/>
            <person name="Hiltunen Thoren M."/>
            <person name="Johannesson H."/>
        </authorList>
    </citation>
    <scope>NUCLEOTIDE SEQUENCE</scope>
    <source>
        <strain evidence="3">PSN293</strain>
    </source>
</reference>
<gene>
    <name evidence="3" type="ORF">QBC37DRAFT_393192</name>
</gene>
<evidence type="ECO:0000259" key="2">
    <source>
        <dbReference type="Pfam" id="PF04082"/>
    </source>
</evidence>
<evidence type="ECO:0000256" key="1">
    <source>
        <dbReference type="ARBA" id="ARBA00023242"/>
    </source>
</evidence>